<keyword evidence="4" id="KW-0597">Phosphoprotein</keyword>
<dbReference type="InterPro" id="IPR003660">
    <property type="entry name" value="HAMP_dom"/>
</dbReference>
<evidence type="ECO:0000256" key="11">
    <source>
        <dbReference type="SAM" id="Phobius"/>
    </source>
</evidence>
<evidence type="ECO:0000259" key="13">
    <source>
        <dbReference type="PROSITE" id="PS50885"/>
    </source>
</evidence>
<evidence type="ECO:0000256" key="2">
    <source>
        <dbReference type="ARBA" id="ARBA00004370"/>
    </source>
</evidence>
<keyword evidence="9" id="KW-0902">Two-component regulatory system</keyword>
<dbReference type="Proteomes" id="UP000067523">
    <property type="component" value="Chromosome"/>
</dbReference>
<dbReference type="InterPro" id="IPR004358">
    <property type="entry name" value="Sig_transdc_His_kin-like_C"/>
</dbReference>
<dbReference type="Pfam" id="PF00512">
    <property type="entry name" value="HisKA"/>
    <property type="match status" value="1"/>
</dbReference>
<name>A0A0U2VU15_9ENTE</name>
<evidence type="ECO:0000313" key="15">
    <source>
        <dbReference type="Proteomes" id="UP000067523"/>
    </source>
</evidence>
<dbReference type="CDD" id="cd00075">
    <property type="entry name" value="HATPase"/>
    <property type="match status" value="1"/>
</dbReference>
<dbReference type="SMART" id="SM00388">
    <property type="entry name" value="HisKA"/>
    <property type="match status" value="1"/>
</dbReference>
<comment type="catalytic activity">
    <reaction evidence="1">
        <text>ATP + protein L-histidine = ADP + protein N-phospho-L-histidine.</text>
        <dbReference type="EC" id="2.7.13.3"/>
    </reaction>
</comment>
<keyword evidence="15" id="KW-1185">Reference proteome</keyword>
<dbReference type="InterPro" id="IPR003661">
    <property type="entry name" value="HisK_dim/P_dom"/>
</dbReference>
<dbReference type="PANTHER" id="PTHR45436">
    <property type="entry name" value="SENSOR HISTIDINE KINASE YKOH"/>
    <property type="match status" value="1"/>
</dbReference>
<dbReference type="InterPro" id="IPR036097">
    <property type="entry name" value="HisK_dim/P_sf"/>
</dbReference>
<keyword evidence="7" id="KW-0418">Kinase</keyword>
<gene>
    <name evidence="14" type="ORF">ATZ35_06345</name>
</gene>
<feature type="transmembrane region" description="Helical" evidence="11">
    <location>
        <begin position="7"/>
        <end position="27"/>
    </location>
</feature>
<proteinExistence type="predicted"/>
<dbReference type="GO" id="GO:0000155">
    <property type="term" value="F:phosphorelay sensor kinase activity"/>
    <property type="evidence" value="ECO:0007669"/>
    <property type="project" value="InterPro"/>
</dbReference>
<feature type="transmembrane region" description="Helical" evidence="11">
    <location>
        <begin position="75"/>
        <end position="97"/>
    </location>
</feature>
<keyword evidence="6 11" id="KW-0812">Transmembrane</keyword>
<dbReference type="Pfam" id="PF02518">
    <property type="entry name" value="HATPase_c"/>
    <property type="match status" value="1"/>
</dbReference>
<feature type="domain" description="HAMP" evidence="13">
    <location>
        <begin position="101"/>
        <end position="155"/>
    </location>
</feature>
<dbReference type="PRINTS" id="PR00344">
    <property type="entry name" value="BCTRLSENSOR"/>
</dbReference>
<dbReference type="PANTHER" id="PTHR45436:SF5">
    <property type="entry name" value="SENSOR HISTIDINE KINASE TRCS"/>
    <property type="match status" value="1"/>
</dbReference>
<evidence type="ECO:0000256" key="8">
    <source>
        <dbReference type="ARBA" id="ARBA00022989"/>
    </source>
</evidence>
<dbReference type="KEGG" id="erx:ATZ35_06345"/>
<evidence type="ECO:0000256" key="7">
    <source>
        <dbReference type="ARBA" id="ARBA00022777"/>
    </source>
</evidence>
<dbReference type="PROSITE" id="PS50109">
    <property type="entry name" value="HIS_KIN"/>
    <property type="match status" value="1"/>
</dbReference>
<keyword evidence="8 11" id="KW-1133">Transmembrane helix</keyword>
<dbReference type="InterPro" id="IPR050428">
    <property type="entry name" value="TCS_sensor_his_kinase"/>
</dbReference>
<evidence type="ECO:0000256" key="6">
    <source>
        <dbReference type="ARBA" id="ARBA00022692"/>
    </source>
</evidence>
<dbReference type="InterPro" id="IPR036890">
    <property type="entry name" value="HATPase_C_sf"/>
</dbReference>
<dbReference type="Gene3D" id="6.10.340.10">
    <property type="match status" value="1"/>
</dbReference>
<protein>
    <recommendedName>
        <fullName evidence="3">histidine kinase</fullName>
        <ecNumber evidence="3">2.7.13.3</ecNumber>
    </recommendedName>
</protein>
<dbReference type="InterPro" id="IPR003594">
    <property type="entry name" value="HATPase_dom"/>
</dbReference>
<organism evidence="14 15">
    <name type="scientific">Enterococcus rotai</name>
    <dbReference type="NCBI Taxonomy" id="118060"/>
    <lineage>
        <taxon>Bacteria</taxon>
        <taxon>Bacillati</taxon>
        <taxon>Bacillota</taxon>
        <taxon>Bacilli</taxon>
        <taxon>Lactobacillales</taxon>
        <taxon>Enterococcaceae</taxon>
        <taxon>Enterococcus</taxon>
    </lineage>
</organism>
<evidence type="ECO:0000313" key="14">
    <source>
        <dbReference type="EMBL" id="ALS36788.1"/>
    </source>
</evidence>
<keyword evidence="10 11" id="KW-0472">Membrane</keyword>
<dbReference type="SUPFAM" id="SSF55874">
    <property type="entry name" value="ATPase domain of HSP90 chaperone/DNA topoisomerase II/histidine kinase"/>
    <property type="match status" value="1"/>
</dbReference>
<dbReference type="GO" id="GO:0005886">
    <property type="term" value="C:plasma membrane"/>
    <property type="evidence" value="ECO:0007669"/>
    <property type="project" value="TreeGrafter"/>
</dbReference>
<comment type="subcellular location">
    <subcellularLocation>
        <location evidence="2">Membrane</location>
    </subcellularLocation>
</comment>
<dbReference type="PROSITE" id="PS50885">
    <property type="entry name" value="HAMP"/>
    <property type="match status" value="1"/>
</dbReference>
<dbReference type="EMBL" id="CP013655">
    <property type="protein sequence ID" value="ALS36788.1"/>
    <property type="molecule type" value="Genomic_DNA"/>
</dbReference>
<dbReference type="CDD" id="cd00082">
    <property type="entry name" value="HisKA"/>
    <property type="match status" value="1"/>
</dbReference>
<sequence>MSLQKQITLLVSGILTSMLLIMLMFSVSGANKNFTVERLTQIDPRFTDSTMENNIPTDVNKEDVELNHMLAKARIAFSSNIMLVWLVLIIIGTLITYKLVGKSLQSLVNLQKTMENLDTGNIGKQISLDEKQPREVQALSLSYNEMTARLDESFLKQKNFVHNAAHELKTPLAVIITYTQLLQMNAAEADLEHKKMTEAILSSCDKLSKTQEQLLLLANDNLLQLTDTIDAQYLINELFNELKSHAIDKGMVLKNNNSKNYSFKGNKVMLSVALKNLIENAIKYGEADSEITVFTRVSAKQIYFEVKNQGQEITEAEIDRIFEPFYRGEKNTNQIIGNGLGLSLVKKIVEDHGGEVFCKPQGKEVLFSFSIPVH</sequence>
<feature type="domain" description="Histidine kinase" evidence="12">
    <location>
        <begin position="163"/>
        <end position="374"/>
    </location>
</feature>
<evidence type="ECO:0000259" key="12">
    <source>
        <dbReference type="PROSITE" id="PS50109"/>
    </source>
</evidence>
<evidence type="ECO:0000256" key="10">
    <source>
        <dbReference type="ARBA" id="ARBA00023136"/>
    </source>
</evidence>
<dbReference type="STRING" id="118060.ATZ35_06345"/>
<evidence type="ECO:0000256" key="9">
    <source>
        <dbReference type="ARBA" id="ARBA00023012"/>
    </source>
</evidence>
<dbReference type="RefSeq" id="WP_208930008.1">
    <property type="nucleotide sequence ID" value="NZ_CP013655.1"/>
</dbReference>
<dbReference type="Gene3D" id="1.10.287.130">
    <property type="match status" value="1"/>
</dbReference>
<evidence type="ECO:0000256" key="1">
    <source>
        <dbReference type="ARBA" id="ARBA00000085"/>
    </source>
</evidence>
<evidence type="ECO:0000256" key="4">
    <source>
        <dbReference type="ARBA" id="ARBA00022553"/>
    </source>
</evidence>
<keyword evidence="5" id="KW-0808">Transferase</keyword>
<dbReference type="InterPro" id="IPR005467">
    <property type="entry name" value="His_kinase_dom"/>
</dbReference>
<evidence type="ECO:0000256" key="3">
    <source>
        <dbReference type="ARBA" id="ARBA00012438"/>
    </source>
</evidence>
<accession>A0A0U2VU15</accession>
<dbReference type="SMART" id="SM00387">
    <property type="entry name" value="HATPase_c"/>
    <property type="match status" value="1"/>
</dbReference>
<dbReference type="SUPFAM" id="SSF47384">
    <property type="entry name" value="Homodimeric domain of signal transducing histidine kinase"/>
    <property type="match status" value="1"/>
</dbReference>
<dbReference type="Gene3D" id="3.30.565.10">
    <property type="entry name" value="Histidine kinase-like ATPase, C-terminal domain"/>
    <property type="match status" value="1"/>
</dbReference>
<dbReference type="EC" id="2.7.13.3" evidence="3"/>
<dbReference type="AlphaFoldDB" id="A0A0U2VU15"/>
<reference evidence="15" key="1">
    <citation type="submission" date="2015-12" db="EMBL/GenBank/DDBJ databases">
        <authorList>
            <person name="Lauer A."/>
            <person name="Humrighouse B."/>
            <person name="Loparev V."/>
            <person name="Shewmaker P.L."/>
            <person name="Whitney A.M."/>
            <person name="McLaughlin R.W."/>
        </authorList>
    </citation>
    <scope>NUCLEOTIDE SEQUENCE [LARGE SCALE GENOMIC DNA]</scope>
    <source>
        <strain evidence="15">LMG 26678</strain>
    </source>
</reference>
<evidence type="ECO:0000256" key="5">
    <source>
        <dbReference type="ARBA" id="ARBA00022679"/>
    </source>
</evidence>